<keyword evidence="3 12" id="KW-0138">CF(0)</keyword>
<dbReference type="CDD" id="cd06503">
    <property type="entry name" value="ATP-synt_Fo_b"/>
    <property type="match status" value="1"/>
</dbReference>
<dbReference type="GO" id="GO:0012505">
    <property type="term" value="C:endomembrane system"/>
    <property type="evidence" value="ECO:0007669"/>
    <property type="project" value="UniProtKB-SubCell"/>
</dbReference>
<evidence type="ECO:0000313" key="16">
    <source>
        <dbReference type="Proteomes" id="UP000199689"/>
    </source>
</evidence>
<evidence type="ECO:0000256" key="12">
    <source>
        <dbReference type="HAMAP-Rule" id="MF_01398"/>
    </source>
</evidence>
<protein>
    <recommendedName>
        <fullName evidence="12">ATP synthase subunit b</fullName>
    </recommendedName>
    <alternativeName>
        <fullName evidence="12">ATP synthase F(0) sector subunit b</fullName>
    </alternativeName>
    <alternativeName>
        <fullName evidence="12">ATPase subunit I</fullName>
    </alternativeName>
    <alternativeName>
        <fullName evidence="12">F-type ATPase subunit b</fullName>
        <shortName evidence="12">F-ATPase subunit b</shortName>
    </alternativeName>
</protein>
<dbReference type="Proteomes" id="UP000199689">
    <property type="component" value="Unassembled WGS sequence"/>
</dbReference>
<evidence type="ECO:0000256" key="8">
    <source>
        <dbReference type="ARBA" id="ARBA00023136"/>
    </source>
</evidence>
<feature type="transmembrane region" description="Helical" evidence="12">
    <location>
        <begin position="6"/>
        <end position="27"/>
    </location>
</feature>
<keyword evidence="4 12" id="KW-0812">Transmembrane</keyword>
<dbReference type="PANTHER" id="PTHR33445">
    <property type="entry name" value="ATP SYNTHASE SUBUNIT B', CHLOROPLASTIC"/>
    <property type="match status" value="1"/>
</dbReference>
<evidence type="ECO:0000256" key="10">
    <source>
        <dbReference type="ARBA" id="ARBA00025198"/>
    </source>
</evidence>
<dbReference type="RefSeq" id="WP_091364376.1">
    <property type="nucleotide sequence ID" value="NZ_CALJSX010000051.1"/>
</dbReference>
<feature type="coiled-coil region" evidence="14">
    <location>
        <begin position="31"/>
        <end position="116"/>
    </location>
</feature>
<gene>
    <name evidence="12" type="primary">atpF</name>
    <name evidence="15" type="ORF">SAMN02910343_00938</name>
</gene>
<sequence>MVELNGTLLIQILNFIILCAILGHYCYKPIIKILDERANRIKNDLDSAAKSRDDAAKLKESYEAQLSEAQVKANEIVSKAVKEAEVQAQAQIQAAHEAIEKEKEAATKQIERERKDALDDLKSQFAAISCDIAAKIISTNMTPDINDRLINESIAKLDAQKAGK</sequence>
<dbReference type="InterPro" id="IPR005864">
    <property type="entry name" value="ATP_synth_F0_bsu_bac"/>
</dbReference>
<dbReference type="GO" id="GO:0046961">
    <property type="term" value="F:proton-transporting ATPase activity, rotational mechanism"/>
    <property type="evidence" value="ECO:0007669"/>
    <property type="project" value="TreeGrafter"/>
</dbReference>
<evidence type="ECO:0000256" key="11">
    <source>
        <dbReference type="ARBA" id="ARBA00037847"/>
    </source>
</evidence>
<dbReference type="NCBIfam" id="TIGR01144">
    <property type="entry name" value="ATP_synt_b"/>
    <property type="match status" value="1"/>
</dbReference>
<dbReference type="STRING" id="209880.SAMN02910343_00938"/>
<comment type="function">
    <text evidence="12">Component of the F(0) channel, it forms part of the peripheral stalk, linking F(1) to F(0).</text>
</comment>
<evidence type="ECO:0000256" key="2">
    <source>
        <dbReference type="ARBA" id="ARBA00022448"/>
    </source>
</evidence>
<evidence type="ECO:0000256" key="13">
    <source>
        <dbReference type="RuleBase" id="RU003848"/>
    </source>
</evidence>
<accession>A0A1G5VW36</accession>
<comment type="function">
    <text evidence="10 12">F(1)F(0) ATP synthase produces ATP from ADP in the presence of a proton or sodium gradient. F-type ATPases consist of two structural domains, F(1) containing the extramembraneous catalytic core and F(0) containing the membrane proton channel, linked together by a central stalk and a peripheral stalk. During catalysis, ATP synthesis in the catalytic domain of F(1) is coupled via a rotary mechanism of the central stalk subunits to proton translocation.</text>
</comment>
<evidence type="ECO:0000313" key="15">
    <source>
        <dbReference type="EMBL" id="SDA50062.1"/>
    </source>
</evidence>
<dbReference type="GO" id="GO:0046933">
    <property type="term" value="F:proton-transporting ATP synthase activity, rotational mechanism"/>
    <property type="evidence" value="ECO:0007669"/>
    <property type="project" value="UniProtKB-UniRule"/>
</dbReference>
<evidence type="ECO:0000256" key="7">
    <source>
        <dbReference type="ARBA" id="ARBA00023065"/>
    </source>
</evidence>
<dbReference type="AlphaFoldDB" id="A0A1G5VW36"/>
<dbReference type="HAMAP" id="MF_01398">
    <property type="entry name" value="ATP_synth_b_bprime"/>
    <property type="match status" value="1"/>
</dbReference>
<evidence type="ECO:0000256" key="6">
    <source>
        <dbReference type="ARBA" id="ARBA00022989"/>
    </source>
</evidence>
<reference evidence="15 16" key="1">
    <citation type="submission" date="2016-10" db="EMBL/GenBank/DDBJ databases">
        <authorList>
            <person name="de Groot N.N."/>
        </authorList>
    </citation>
    <scope>NUCLEOTIDE SEQUENCE [LARGE SCALE GENOMIC DNA]</scope>
    <source>
        <strain evidence="15 16">DSM 15230</strain>
    </source>
</reference>
<dbReference type="Gene3D" id="6.10.250.1580">
    <property type="match status" value="1"/>
</dbReference>
<dbReference type="GO" id="GO:0005886">
    <property type="term" value="C:plasma membrane"/>
    <property type="evidence" value="ECO:0007669"/>
    <property type="project" value="UniProtKB-SubCell"/>
</dbReference>
<dbReference type="PANTHER" id="PTHR33445:SF2">
    <property type="entry name" value="ATP SYNTHASE SUBUNIT B', CHLOROPLASTIC"/>
    <property type="match status" value="1"/>
</dbReference>
<evidence type="ECO:0000256" key="3">
    <source>
        <dbReference type="ARBA" id="ARBA00022547"/>
    </source>
</evidence>
<evidence type="ECO:0000256" key="9">
    <source>
        <dbReference type="ARBA" id="ARBA00023310"/>
    </source>
</evidence>
<keyword evidence="7 12" id="KW-0406">Ion transport</keyword>
<dbReference type="Pfam" id="PF00430">
    <property type="entry name" value="ATP-synt_B"/>
    <property type="match status" value="1"/>
</dbReference>
<evidence type="ECO:0000256" key="4">
    <source>
        <dbReference type="ARBA" id="ARBA00022692"/>
    </source>
</evidence>
<dbReference type="InterPro" id="IPR050059">
    <property type="entry name" value="ATP_synthase_B_chain"/>
</dbReference>
<keyword evidence="12" id="KW-1003">Cell membrane</keyword>
<proteinExistence type="inferred from homology"/>
<keyword evidence="8 12" id="KW-0472">Membrane</keyword>
<keyword evidence="9 12" id="KW-0066">ATP synthesis</keyword>
<dbReference type="OrthoDB" id="5518984at2"/>
<comment type="subunit">
    <text evidence="12">F-type ATPases have 2 components, F(1) - the catalytic core - and F(0) - the membrane proton channel. F(1) has five subunits: alpha(3), beta(3), gamma(1), delta(1), epsilon(1). F(0) has three main subunits: a(1), b(2) and c(10-14). The alpha and beta chains form an alternating ring which encloses part of the gamma chain. F(1) is attached to F(0) by a central stalk formed by the gamma and epsilon chains, while a peripheral stalk is formed by the delta and b chains.</text>
</comment>
<comment type="similarity">
    <text evidence="1 12 13">Belongs to the ATPase B chain family.</text>
</comment>
<keyword evidence="14" id="KW-0175">Coiled coil</keyword>
<evidence type="ECO:0000256" key="14">
    <source>
        <dbReference type="SAM" id="Coils"/>
    </source>
</evidence>
<comment type="subcellular location">
    <subcellularLocation>
        <location evidence="12">Cell membrane</location>
        <topology evidence="12">Single-pass membrane protein</topology>
    </subcellularLocation>
    <subcellularLocation>
        <location evidence="11">Endomembrane system</location>
        <topology evidence="11">Single-pass membrane protein</topology>
    </subcellularLocation>
</comment>
<evidence type="ECO:0000256" key="5">
    <source>
        <dbReference type="ARBA" id="ARBA00022781"/>
    </source>
</evidence>
<keyword evidence="5 12" id="KW-0375">Hydrogen ion transport</keyword>
<name>A0A1G5VW36_9FIRM</name>
<organism evidence="15 16">
    <name type="scientific">Allisonella histaminiformans</name>
    <dbReference type="NCBI Taxonomy" id="209880"/>
    <lineage>
        <taxon>Bacteria</taxon>
        <taxon>Bacillati</taxon>
        <taxon>Bacillota</taxon>
        <taxon>Negativicutes</taxon>
        <taxon>Veillonellales</taxon>
        <taxon>Veillonellaceae</taxon>
        <taxon>Allisonella</taxon>
    </lineage>
</organism>
<dbReference type="InterPro" id="IPR002146">
    <property type="entry name" value="ATP_synth_b/b'su_bac/chlpt"/>
</dbReference>
<keyword evidence="6 12" id="KW-1133">Transmembrane helix</keyword>
<keyword evidence="16" id="KW-1185">Reference proteome</keyword>
<dbReference type="GO" id="GO:0045259">
    <property type="term" value="C:proton-transporting ATP synthase complex"/>
    <property type="evidence" value="ECO:0007669"/>
    <property type="project" value="UniProtKB-KW"/>
</dbReference>
<dbReference type="GeneID" id="87755964"/>
<evidence type="ECO:0000256" key="1">
    <source>
        <dbReference type="ARBA" id="ARBA00005513"/>
    </source>
</evidence>
<dbReference type="EMBL" id="FMXA01000010">
    <property type="protein sequence ID" value="SDA50062.1"/>
    <property type="molecule type" value="Genomic_DNA"/>
</dbReference>
<keyword evidence="2 12" id="KW-0813">Transport</keyword>